<proteinExistence type="predicted"/>
<accession>A0A1H8QSF3</accession>
<dbReference type="Pfam" id="PF08811">
    <property type="entry name" value="DUF1800"/>
    <property type="match status" value="1"/>
</dbReference>
<dbReference type="InterPro" id="IPR014917">
    <property type="entry name" value="DUF1800"/>
</dbReference>
<protein>
    <submittedName>
        <fullName evidence="1">Uncharacterized conserved protein, DUF1800 family</fullName>
    </submittedName>
</protein>
<dbReference type="STRING" id="569882.SAMN04490248_10714"/>
<evidence type="ECO:0000313" key="1">
    <source>
        <dbReference type="EMBL" id="SEO56764.1"/>
    </source>
</evidence>
<sequence>MVSRLAGEDEMGARFPIPEFSEFLPRFAAFQEARKARKAARRDGDAAAVRDAQDALRSMVREVRRAQTDWARQTVLRRCETHDGFRERLVQFWGDHFTARGKAPLLREAQALYVEESIRPHVSGRFGEMLYAVVTSPLMLHYLDQNRSFGPNSAIAQRKPQAGLNENLARELLELHTLGVDGSYGQNDVRALAELLTGLRFTAEQGFRFHPKLAEPGQATVLGKRYGGPEPALSDIRAVLDDLVRHPATARHIARKLAVHFVADQPDPALVAAMAARFSETEGDLIQVYEAMLSHPAAWRRDGPGNVKQPLAFVTSGLRALGVGQAHLRRMDRRGFHQRLIAPMEVMGQPWQEPEGPDGWAEADSHWITPQGMAARLQWAMAAPRLMLPRLPDPRDFVEHALGSEAPETVRRAAGASETRWEGVGLVLISPAFQRHG</sequence>
<dbReference type="EMBL" id="FODS01000007">
    <property type="protein sequence ID" value="SEO56764.1"/>
    <property type="molecule type" value="Genomic_DNA"/>
</dbReference>
<organism evidence="1 2">
    <name type="scientific">Salinihabitans flavidus</name>
    <dbReference type="NCBI Taxonomy" id="569882"/>
    <lineage>
        <taxon>Bacteria</taxon>
        <taxon>Pseudomonadati</taxon>
        <taxon>Pseudomonadota</taxon>
        <taxon>Alphaproteobacteria</taxon>
        <taxon>Rhodobacterales</taxon>
        <taxon>Roseobacteraceae</taxon>
        <taxon>Salinihabitans</taxon>
    </lineage>
</organism>
<dbReference type="AlphaFoldDB" id="A0A1H8QSF3"/>
<gene>
    <name evidence="1" type="ORF">SAMN04490248_10714</name>
</gene>
<name>A0A1H8QSF3_9RHOB</name>
<dbReference type="Proteomes" id="UP000198893">
    <property type="component" value="Unassembled WGS sequence"/>
</dbReference>
<keyword evidence="2" id="KW-1185">Reference proteome</keyword>
<reference evidence="1 2" key="1">
    <citation type="submission" date="2016-10" db="EMBL/GenBank/DDBJ databases">
        <authorList>
            <person name="de Groot N.N."/>
        </authorList>
    </citation>
    <scope>NUCLEOTIDE SEQUENCE [LARGE SCALE GENOMIC DNA]</scope>
    <source>
        <strain evidence="1 2">DSM 27842</strain>
    </source>
</reference>
<evidence type="ECO:0000313" key="2">
    <source>
        <dbReference type="Proteomes" id="UP000198893"/>
    </source>
</evidence>